<feature type="region of interest" description="Disordered" evidence="2">
    <location>
        <begin position="449"/>
        <end position="483"/>
    </location>
</feature>
<feature type="non-terminal residue" evidence="3">
    <location>
        <position position="483"/>
    </location>
</feature>
<dbReference type="EMBL" id="LSRX01000570">
    <property type="protein sequence ID" value="OLP93752.1"/>
    <property type="molecule type" value="Genomic_DNA"/>
</dbReference>
<accession>A0A1Q9DF09</accession>
<feature type="region of interest" description="Disordered" evidence="2">
    <location>
        <begin position="366"/>
        <end position="427"/>
    </location>
</feature>
<feature type="coiled-coil region" evidence="1">
    <location>
        <begin position="127"/>
        <end position="161"/>
    </location>
</feature>
<feature type="compositionally biased region" description="Acidic residues" evidence="2">
    <location>
        <begin position="386"/>
        <end position="395"/>
    </location>
</feature>
<organism evidence="3 4">
    <name type="scientific">Symbiodinium microadriaticum</name>
    <name type="common">Dinoflagellate</name>
    <name type="synonym">Zooxanthella microadriatica</name>
    <dbReference type="NCBI Taxonomy" id="2951"/>
    <lineage>
        <taxon>Eukaryota</taxon>
        <taxon>Sar</taxon>
        <taxon>Alveolata</taxon>
        <taxon>Dinophyceae</taxon>
        <taxon>Suessiales</taxon>
        <taxon>Symbiodiniaceae</taxon>
        <taxon>Symbiodinium</taxon>
    </lineage>
</organism>
<protein>
    <submittedName>
        <fullName evidence="3">Uncharacterized protein</fullName>
    </submittedName>
</protein>
<evidence type="ECO:0000313" key="4">
    <source>
        <dbReference type="Proteomes" id="UP000186817"/>
    </source>
</evidence>
<comment type="caution">
    <text evidence="3">The sequence shown here is derived from an EMBL/GenBank/DDBJ whole genome shotgun (WGS) entry which is preliminary data.</text>
</comment>
<evidence type="ECO:0000256" key="2">
    <source>
        <dbReference type="SAM" id="MobiDB-lite"/>
    </source>
</evidence>
<gene>
    <name evidence="3" type="ORF">AK812_SmicGene24279</name>
</gene>
<sequence length="483" mass="52869">MALWAMELTQLATAAGTGNVVQTKEEVVVVGLVGSSFLRSAPWLVFALACSSTVGCAAGQSSDSDEPITKPLSSSSEVDSDEFYEANSLARTFAEAMPSAHTPEWSKIRTLKAKLQTGRCTASGVGRELTEEELEDCRERLAQLEQKRDQGIEDRRVAKETHDNTEKLLDGQQDILQSINGVNSRLDTVIAPTGSSAHHRLLAKEAAKRERDLEKVRRHLQQGILPAEGDFYVGTVLVKADALDQLEELRDRDLEAEFSLTGLPCRLVQISGQCGIVHLLAPDLAVLKSKGKDMGFYNMRLQAFHKDLFYETVRWKAGLGPPVLLDADDKKLPKHACLRLVVPNIVRIALAKLPVVEVLEERPAKRRAVEPQVVDEGSTAAPSAEEVTEPTEPEPIEQPVMEPAAEAPEPKAPEPEPLSDKERELGSQAARHIVAKLINLQAHCKKLSLEVSPRSQRERPLPAKAEDAKPAEDVEMADAQPAD</sequence>
<keyword evidence="4" id="KW-1185">Reference proteome</keyword>
<evidence type="ECO:0000313" key="3">
    <source>
        <dbReference type="EMBL" id="OLP93752.1"/>
    </source>
</evidence>
<dbReference type="Proteomes" id="UP000186817">
    <property type="component" value="Unassembled WGS sequence"/>
</dbReference>
<evidence type="ECO:0000256" key="1">
    <source>
        <dbReference type="SAM" id="Coils"/>
    </source>
</evidence>
<keyword evidence="1" id="KW-0175">Coiled coil</keyword>
<dbReference type="AlphaFoldDB" id="A0A1Q9DF09"/>
<feature type="compositionally biased region" description="Basic and acidic residues" evidence="2">
    <location>
        <begin position="455"/>
        <end position="472"/>
    </location>
</feature>
<feature type="compositionally biased region" description="Basic and acidic residues" evidence="2">
    <location>
        <begin position="408"/>
        <end position="425"/>
    </location>
</feature>
<reference evidence="3 4" key="1">
    <citation type="submission" date="2016-02" db="EMBL/GenBank/DDBJ databases">
        <title>Genome analysis of coral dinoflagellate symbionts highlights evolutionary adaptations to a symbiotic lifestyle.</title>
        <authorList>
            <person name="Aranda M."/>
            <person name="Li Y."/>
            <person name="Liew Y.J."/>
            <person name="Baumgarten S."/>
            <person name="Simakov O."/>
            <person name="Wilson M."/>
            <person name="Piel J."/>
            <person name="Ashoor H."/>
            <person name="Bougouffa S."/>
            <person name="Bajic V.B."/>
            <person name="Ryu T."/>
            <person name="Ravasi T."/>
            <person name="Bayer T."/>
            <person name="Micklem G."/>
            <person name="Kim H."/>
            <person name="Bhak J."/>
            <person name="Lajeunesse T.C."/>
            <person name="Voolstra C.R."/>
        </authorList>
    </citation>
    <scope>NUCLEOTIDE SEQUENCE [LARGE SCALE GENOMIC DNA]</scope>
    <source>
        <strain evidence="3 4">CCMP2467</strain>
    </source>
</reference>
<feature type="region of interest" description="Disordered" evidence="2">
    <location>
        <begin position="58"/>
        <end position="79"/>
    </location>
</feature>
<name>A0A1Q9DF09_SYMMI</name>
<feature type="compositionally biased region" description="Low complexity" evidence="2">
    <location>
        <begin position="397"/>
        <end position="407"/>
    </location>
</feature>
<proteinExistence type="predicted"/>